<reference evidence="9 10" key="1">
    <citation type="journal article" date="2009" name="Nature">
        <title>The Sorghum bicolor genome and the diversification of grasses.</title>
        <authorList>
            <person name="Paterson A.H."/>
            <person name="Bowers J.E."/>
            <person name="Bruggmann R."/>
            <person name="Dubchak I."/>
            <person name="Grimwood J."/>
            <person name="Gundlach H."/>
            <person name="Haberer G."/>
            <person name="Hellsten U."/>
            <person name="Mitros T."/>
            <person name="Poliakov A."/>
            <person name="Schmutz J."/>
            <person name="Spannagl M."/>
            <person name="Tang H."/>
            <person name="Wang X."/>
            <person name="Wicker T."/>
            <person name="Bharti A.K."/>
            <person name="Chapman J."/>
            <person name="Feltus F.A."/>
            <person name="Gowik U."/>
            <person name="Grigoriev I.V."/>
            <person name="Lyons E."/>
            <person name="Maher C.A."/>
            <person name="Martis M."/>
            <person name="Narechania A."/>
            <person name="Otillar R.P."/>
            <person name="Penning B.W."/>
            <person name="Salamov A.A."/>
            <person name="Wang Y."/>
            <person name="Zhang L."/>
            <person name="Carpita N.C."/>
            <person name="Freeling M."/>
            <person name="Gingle A.R."/>
            <person name="Hash C.T."/>
            <person name="Keller B."/>
            <person name="Klein P."/>
            <person name="Kresovich S."/>
            <person name="McCann M.C."/>
            <person name="Ming R."/>
            <person name="Peterson D.G."/>
            <person name="Mehboob-ur-Rahman"/>
            <person name="Ware D."/>
            <person name="Westhoff P."/>
            <person name="Mayer K.F."/>
            <person name="Messing J."/>
            <person name="Rokhsar D.S."/>
        </authorList>
    </citation>
    <scope>NUCLEOTIDE SEQUENCE [LARGE SCALE GENOMIC DNA]</scope>
    <source>
        <strain evidence="10">cv. BTx623</strain>
    </source>
</reference>
<dbReference type="Proteomes" id="UP000000768">
    <property type="component" value="Chromosome 3"/>
</dbReference>
<keyword evidence="3" id="KW-0479">Metal-binding</keyword>
<dbReference type="PROSITE" id="PS50089">
    <property type="entry name" value="ZF_RING_2"/>
    <property type="match status" value="1"/>
</dbReference>
<dbReference type="SUPFAM" id="SSF57850">
    <property type="entry name" value="RING/U-box"/>
    <property type="match status" value="1"/>
</dbReference>
<evidence type="ECO:0000313" key="10">
    <source>
        <dbReference type="Proteomes" id="UP000000768"/>
    </source>
</evidence>
<reference evidence="10" key="2">
    <citation type="journal article" date="2018" name="Plant J.">
        <title>The Sorghum bicolor reference genome: improved assembly, gene annotations, a transcriptome atlas, and signatures of genome organization.</title>
        <authorList>
            <person name="McCormick R.F."/>
            <person name="Truong S.K."/>
            <person name="Sreedasyam A."/>
            <person name="Jenkins J."/>
            <person name="Shu S."/>
            <person name="Sims D."/>
            <person name="Kennedy M."/>
            <person name="Amirebrahimi M."/>
            <person name="Weers B.D."/>
            <person name="McKinley B."/>
            <person name="Mattison A."/>
            <person name="Morishige D.T."/>
            <person name="Grimwood J."/>
            <person name="Schmutz J."/>
            <person name="Mullet J.E."/>
        </authorList>
    </citation>
    <scope>NUCLEOTIDE SEQUENCE [LARGE SCALE GENOMIC DNA]</scope>
    <source>
        <strain evidence="10">cv. BTx623</strain>
    </source>
</reference>
<dbReference type="InParanoid" id="A0A1B6Q844"/>
<evidence type="ECO:0000256" key="7">
    <source>
        <dbReference type="PROSITE-ProRule" id="PRU00175"/>
    </source>
</evidence>
<evidence type="ECO:0000259" key="8">
    <source>
        <dbReference type="PROSITE" id="PS50089"/>
    </source>
</evidence>
<feature type="domain" description="RING-type" evidence="8">
    <location>
        <begin position="176"/>
        <end position="217"/>
    </location>
</feature>
<evidence type="ECO:0000256" key="4">
    <source>
        <dbReference type="ARBA" id="ARBA00022771"/>
    </source>
</evidence>
<evidence type="ECO:0000256" key="3">
    <source>
        <dbReference type="ARBA" id="ARBA00022723"/>
    </source>
</evidence>
<dbReference type="EMBL" id="CM000762">
    <property type="protein sequence ID" value="KXG34077.1"/>
    <property type="molecule type" value="Genomic_DNA"/>
</dbReference>
<dbReference type="Gene3D" id="3.30.40.10">
    <property type="entry name" value="Zinc/RING finger domain, C3HC4 (zinc finger)"/>
    <property type="match status" value="1"/>
</dbReference>
<dbReference type="Pfam" id="PF13639">
    <property type="entry name" value="zf-RING_2"/>
    <property type="match status" value="1"/>
</dbReference>
<accession>A0A1B6Q844</accession>
<dbReference type="GO" id="GO:0061630">
    <property type="term" value="F:ubiquitin protein ligase activity"/>
    <property type="evidence" value="ECO:0007669"/>
    <property type="project" value="UniProtKB-EC"/>
</dbReference>
<dbReference type="AlphaFoldDB" id="A0A1B6Q844"/>
<protein>
    <recommendedName>
        <fullName evidence="2">RING-type E3 ubiquitin transferase</fullName>
        <ecNumber evidence="2">2.3.2.27</ecNumber>
    </recommendedName>
</protein>
<dbReference type="InterPro" id="IPR013083">
    <property type="entry name" value="Znf_RING/FYVE/PHD"/>
</dbReference>
<comment type="similarity">
    <text evidence="6">Belongs to the RING-type zinc finger family. ATL subfamily.</text>
</comment>
<dbReference type="OMA" id="FRRNPTC"/>
<dbReference type="PANTHER" id="PTHR14155:SF604">
    <property type="entry name" value="RING-TYPE DOMAIN-CONTAINING PROTEIN"/>
    <property type="match status" value="1"/>
</dbReference>
<evidence type="ECO:0000256" key="5">
    <source>
        <dbReference type="ARBA" id="ARBA00022833"/>
    </source>
</evidence>
<dbReference type="InterPro" id="IPR053238">
    <property type="entry name" value="RING-H2_zinc_finger"/>
</dbReference>
<dbReference type="EC" id="2.3.2.27" evidence="2"/>
<proteinExistence type="inferred from homology"/>
<dbReference type="Gramene" id="KXG34077">
    <property type="protein sequence ID" value="KXG34077"/>
    <property type="gene ID" value="SORBI_3003G417600"/>
</dbReference>
<evidence type="ECO:0000256" key="1">
    <source>
        <dbReference type="ARBA" id="ARBA00000900"/>
    </source>
</evidence>
<evidence type="ECO:0000313" key="9">
    <source>
        <dbReference type="EMBL" id="KXG34077.1"/>
    </source>
</evidence>
<dbReference type="PANTHER" id="PTHR14155">
    <property type="entry name" value="RING FINGER DOMAIN-CONTAINING"/>
    <property type="match status" value="1"/>
</dbReference>
<sequence length="240" mass="26154">MEEAQGTIRSLIKRRVQATTTCFAFAPPQTTTTSSRNPSGGGDPGFAVRLTCRVTMYIRAGHGQTVRSYRGGAGAEASCLAVPDDEDGVRDALRGMLRSVRALQDLGLTDGEWESIVPEDVVPKLADPQERARHGAAEVDLAVVQHVRFDPATVLMTGCKKIGDEEEEGGVDDVECSVCFDALLRGEAVELPGCAHAFHRRCISKWFRRNPTCPLCRGDVVKHLDPELQKQIAEFTEDAM</sequence>
<comment type="catalytic activity">
    <reaction evidence="1">
        <text>S-ubiquitinyl-[E2 ubiquitin-conjugating enzyme]-L-cysteine + [acceptor protein]-L-lysine = [E2 ubiquitin-conjugating enzyme]-L-cysteine + N(6)-ubiquitinyl-[acceptor protein]-L-lysine.</text>
        <dbReference type="EC" id="2.3.2.27"/>
    </reaction>
</comment>
<gene>
    <name evidence="9" type="ORF">SORBI_3003G417600</name>
</gene>
<keyword evidence="10" id="KW-1185">Reference proteome</keyword>
<name>A0A1B6Q844_SORBI</name>
<organism evidence="9 10">
    <name type="scientific">Sorghum bicolor</name>
    <name type="common">Sorghum</name>
    <name type="synonym">Sorghum vulgare</name>
    <dbReference type="NCBI Taxonomy" id="4558"/>
    <lineage>
        <taxon>Eukaryota</taxon>
        <taxon>Viridiplantae</taxon>
        <taxon>Streptophyta</taxon>
        <taxon>Embryophyta</taxon>
        <taxon>Tracheophyta</taxon>
        <taxon>Spermatophyta</taxon>
        <taxon>Magnoliopsida</taxon>
        <taxon>Liliopsida</taxon>
        <taxon>Poales</taxon>
        <taxon>Poaceae</taxon>
        <taxon>PACMAD clade</taxon>
        <taxon>Panicoideae</taxon>
        <taxon>Andropogonodae</taxon>
        <taxon>Andropogoneae</taxon>
        <taxon>Sorghinae</taxon>
        <taxon>Sorghum</taxon>
    </lineage>
</organism>
<keyword evidence="5" id="KW-0862">Zinc</keyword>
<evidence type="ECO:0000256" key="6">
    <source>
        <dbReference type="ARBA" id="ARBA00024209"/>
    </source>
</evidence>
<dbReference type="SMART" id="SM00184">
    <property type="entry name" value="RING"/>
    <property type="match status" value="1"/>
</dbReference>
<dbReference type="GO" id="GO:0008270">
    <property type="term" value="F:zinc ion binding"/>
    <property type="evidence" value="ECO:0007669"/>
    <property type="project" value="UniProtKB-KW"/>
</dbReference>
<dbReference type="InterPro" id="IPR001841">
    <property type="entry name" value="Znf_RING"/>
</dbReference>
<evidence type="ECO:0000256" key="2">
    <source>
        <dbReference type="ARBA" id="ARBA00012483"/>
    </source>
</evidence>
<keyword evidence="4 7" id="KW-0863">Zinc-finger</keyword>